<evidence type="ECO:0000313" key="2">
    <source>
        <dbReference type="Proteomes" id="UP000001072"/>
    </source>
</evidence>
<accession>F4SCS7</accession>
<dbReference type="InParanoid" id="F4SCS7"/>
<dbReference type="HOGENOM" id="CLU_087041_0_0_1"/>
<dbReference type="Proteomes" id="UP000001072">
    <property type="component" value="Unassembled WGS sequence"/>
</dbReference>
<reference evidence="2" key="1">
    <citation type="journal article" date="2011" name="Proc. Natl. Acad. Sci. U.S.A.">
        <title>Obligate biotrophy features unraveled by the genomic analysis of rust fungi.</title>
        <authorList>
            <person name="Duplessis S."/>
            <person name="Cuomo C.A."/>
            <person name="Lin Y.-C."/>
            <person name="Aerts A."/>
            <person name="Tisserant E."/>
            <person name="Veneault-Fourrey C."/>
            <person name="Joly D.L."/>
            <person name="Hacquard S."/>
            <person name="Amselem J."/>
            <person name="Cantarel B.L."/>
            <person name="Chiu R."/>
            <person name="Coutinho P.M."/>
            <person name="Feau N."/>
            <person name="Field M."/>
            <person name="Frey P."/>
            <person name="Gelhaye E."/>
            <person name="Goldberg J."/>
            <person name="Grabherr M.G."/>
            <person name="Kodira C.D."/>
            <person name="Kohler A."/>
            <person name="Kuees U."/>
            <person name="Lindquist E.A."/>
            <person name="Lucas S.M."/>
            <person name="Mago R."/>
            <person name="Mauceli E."/>
            <person name="Morin E."/>
            <person name="Murat C."/>
            <person name="Pangilinan J.L."/>
            <person name="Park R."/>
            <person name="Pearson M."/>
            <person name="Quesneville H."/>
            <person name="Rouhier N."/>
            <person name="Sakthikumar S."/>
            <person name="Salamov A.A."/>
            <person name="Schmutz J."/>
            <person name="Selles B."/>
            <person name="Shapiro H."/>
            <person name="Tanguay P."/>
            <person name="Tuskan G.A."/>
            <person name="Henrissat B."/>
            <person name="Van de Peer Y."/>
            <person name="Rouze P."/>
            <person name="Ellis J.G."/>
            <person name="Dodds P.N."/>
            <person name="Schein J.E."/>
            <person name="Zhong S."/>
            <person name="Hamelin R.C."/>
            <person name="Grigoriev I.V."/>
            <person name="Szabo L.J."/>
            <person name="Martin F."/>
        </authorList>
    </citation>
    <scope>NUCLEOTIDE SEQUENCE [LARGE SCALE GENOMIC DNA]</scope>
    <source>
        <strain evidence="2">98AG31 / pathotype 3-4-7</strain>
    </source>
</reference>
<evidence type="ECO:0000313" key="1">
    <source>
        <dbReference type="EMBL" id="EGF97552.1"/>
    </source>
</evidence>
<dbReference type="VEuPathDB" id="FungiDB:MELLADRAFT_69915"/>
<dbReference type="AlphaFoldDB" id="F4SCS7"/>
<dbReference type="RefSeq" id="XP_007419179.1">
    <property type="nucleotide sequence ID" value="XM_007419117.1"/>
</dbReference>
<name>F4SCS7_MELLP</name>
<proteinExistence type="predicted"/>
<organism evidence="2">
    <name type="scientific">Melampsora larici-populina (strain 98AG31 / pathotype 3-4-7)</name>
    <name type="common">Poplar leaf rust fungus</name>
    <dbReference type="NCBI Taxonomy" id="747676"/>
    <lineage>
        <taxon>Eukaryota</taxon>
        <taxon>Fungi</taxon>
        <taxon>Dikarya</taxon>
        <taxon>Basidiomycota</taxon>
        <taxon>Pucciniomycotina</taxon>
        <taxon>Pucciniomycetes</taxon>
        <taxon>Pucciniales</taxon>
        <taxon>Melampsoraceae</taxon>
        <taxon>Melampsora</taxon>
    </lineage>
</organism>
<gene>
    <name evidence="1" type="ORF">MELLADRAFT_69915</name>
</gene>
<sequence length="210" mass="24233">MERIDLYQTLGFGPRAIHIDASEDLGWSLRALPFHPLQNTETDLVFVVVPHIGSESQSDVLDYKWACKHVFVDVEQTQHLSYWDGRTTHPAILKPGSDDIIVLNACALHSRHETLEHYLHFTQVYLHAACLLDKFKIILEEQICFSPKQDEHMKNLRVWSLSSVFEISKNRLLYYRLTSPLIEYHGRHAVICGFRGFGDVITNLTIMDDT</sequence>
<dbReference type="GeneID" id="18931360"/>
<dbReference type="EMBL" id="GL883219">
    <property type="protein sequence ID" value="EGF97552.1"/>
    <property type="molecule type" value="Genomic_DNA"/>
</dbReference>
<dbReference type="KEGG" id="mlr:MELLADRAFT_69915"/>
<keyword evidence="2" id="KW-1185">Reference proteome</keyword>
<protein>
    <submittedName>
        <fullName evidence="1">Uncharacterized protein</fullName>
    </submittedName>
</protein>